<comment type="cofactor">
    <cofactor evidence="3">
        <name>[4Fe-4S] cluster</name>
        <dbReference type="ChEBI" id="CHEBI:49883"/>
    </cofactor>
</comment>
<dbReference type="PRINTS" id="PR00369">
    <property type="entry name" value="FLAVODOXIN"/>
</dbReference>
<comment type="cofactor">
    <cofactor evidence="4">
        <name>FAD</name>
        <dbReference type="ChEBI" id="CHEBI:57692"/>
    </cofactor>
</comment>
<evidence type="ECO:0000256" key="12">
    <source>
        <dbReference type="ARBA" id="ARBA00022857"/>
    </source>
</evidence>
<keyword evidence="15" id="KW-0411">Iron-sulfur</keyword>
<reference evidence="20 21" key="1">
    <citation type="submission" date="2024-09" db="EMBL/GenBank/DDBJ databases">
        <authorList>
            <person name="Sun Q."/>
            <person name="Mori K."/>
        </authorList>
    </citation>
    <scope>NUCLEOTIDE SEQUENCE [LARGE SCALE GENOMIC DNA]</scope>
    <source>
        <strain evidence="20 21">TBRC 1432</strain>
    </source>
</reference>
<dbReference type="InterPro" id="IPR017927">
    <property type="entry name" value="FAD-bd_FR_type"/>
</dbReference>
<name>A0ABV6N1F5_9PSEU</name>
<comment type="similarity">
    <text evidence="5">Belongs to the prokaryotic molybdopterin-containing oxidoreductase family. NasA/NapA/NarB subfamily.</text>
</comment>
<dbReference type="Gene3D" id="3.40.50.360">
    <property type="match status" value="1"/>
</dbReference>
<dbReference type="Pfam" id="PF04879">
    <property type="entry name" value="Molybdop_Fe4S4"/>
    <property type="match status" value="1"/>
</dbReference>
<dbReference type="Proteomes" id="UP001589810">
    <property type="component" value="Unassembled WGS sequence"/>
</dbReference>
<dbReference type="Gene3D" id="1.20.990.10">
    <property type="entry name" value="NADPH-cytochrome p450 Reductase, Chain A, domain 3"/>
    <property type="match status" value="1"/>
</dbReference>
<dbReference type="Gene3D" id="2.40.40.20">
    <property type="match status" value="1"/>
</dbReference>
<dbReference type="Pfam" id="PF00175">
    <property type="entry name" value="NAD_binding_1"/>
    <property type="match status" value="1"/>
</dbReference>
<dbReference type="InterPro" id="IPR008254">
    <property type="entry name" value="Flavodoxin/NO_synth"/>
</dbReference>
<dbReference type="InterPro" id="IPR001433">
    <property type="entry name" value="OxRdtase_FAD/NAD-bd"/>
</dbReference>
<dbReference type="RefSeq" id="WP_273943553.1">
    <property type="nucleotide sequence ID" value="NZ_CP097263.1"/>
</dbReference>
<evidence type="ECO:0000259" key="19">
    <source>
        <dbReference type="PROSITE" id="PS51669"/>
    </source>
</evidence>
<dbReference type="InterPro" id="IPR050123">
    <property type="entry name" value="Prok_molybdopt-oxidoreductase"/>
</dbReference>
<keyword evidence="13" id="KW-0560">Oxidoreductase</keyword>
<keyword evidence="7" id="KW-0500">Molybdenum</keyword>
<dbReference type="Gene3D" id="2.40.30.10">
    <property type="entry name" value="Translation factors"/>
    <property type="match status" value="1"/>
</dbReference>
<dbReference type="SUPFAM" id="SSF63380">
    <property type="entry name" value="Riboflavin synthase domain-like"/>
    <property type="match status" value="1"/>
</dbReference>
<dbReference type="SUPFAM" id="SSF52218">
    <property type="entry name" value="Flavoproteins"/>
    <property type="match status" value="1"/>
</dbReference>
<keyword evidence="12" id="KW-0521">NADP</keyword>
<dbReference type="InterPro" id="IPR006656">
    <property type="entry name" value="Mopterin_OxRdtase"/>
</dbReference>
<keyword evidence="6" id="KW-0004">4Fe-4S</keyword>
<evidence type="ECO:0000313" key="21">
    <source>
        <dbReference type="Proteomes" id="UP001589810"/>
    </source>
</evidence>
<evidence type="ECO:0000256" key="13">
    <source>
        <dbReference type="ARBA" id="ARBA00023002"/>
    </source>
</evidence>
<feature type="domain" description="4Fe-4S Mo/W bis-MGD-type" evidence="19">
    <location>
        <begin position="3"/>
        <end position="59"/>
    </location>
</feature>
<dbReference type="Gene3D" id="2.20.25.90">
    <property type="entry name" value="ADC-like domains"/>
    <property type="match status" value="1"/>
</dbReference>
<dbReference type="Pfam" id="PF00384">
    <property type="entry name" value="Molybdopterin"/>
    <property type="match status" value="1"/>
</dbReference>
<dbReference type="PROSITE" id="PS00551">
    <property type="entry name" value="MOLYBDOPTERIN_PROK_1"/>
    <property type="match status" value="1"/>
</dbReference>
<keyword evidence="11" id="KW-0274">FAD</keyword>
<dbReference type="SUPFAM" id="SSF53706">
    <property type="entry name" value="Formate dehydrogenase/DMSO reductase, domains 1-3"/>
    <property type="match status" value="1"/>
</dbReference>
<feature type="domain" description="FAD-binding FR-type" evidence="18">
    <location>
        <begin position="933"/>
        <end position="1142"/>
    </location>
</feature>
<evidence type="ECO:0000256" key="7">
    <source>
        <dbReference type="ARBA" id="ARBA00022505"/>
    </source>
</evidence>
<dbReference type="EMBL" id="JBHLUD010000011">
    <property type="protein sequence ID" value="MFC0545911.1"/>
    <property type="molecule type" value="Genomic_DNA"/>
</dbReference>
<evidence type="ECO:0000256" key="6">
    <source>
        <dbReference type="ARBA" id="ARBA00022485"/>
    </source>
</evidence>
<dbReference type="Gene3D" id="3.40.50.740">
    <property type="match status" value="1"/>
</dbReference>
<dbReference type="InterPro" id="IPR006963">
    <property type="entry name" value="Mopterin_OxRdtase_4Fe-4S_dom"/>
</dbReference>
<dbReference type="PRINTS" id="PR00371">
    <property type="entry name" value="FPNCR"/>
</dbReference>
<evidence type="ECO:0000259" key="18">
    <source>
        <dbReference type="PROSITE" id="PS51384"/>
    </source>
</evidence>
<dbReference type="Gene3D" id="3.40.228.10">
    <property type="entry name" value="Dimethylsulfoxide Reductase, domain 2"/>
    <property type="match status" value="1"/>
</dbReference>
<dbReference type="Pfam" id="PF00258">
    <property type="entry name" value="Flavodoxin_1"/>
    <property type="match status" value="1"/>
</dbReference>
<proteinExistence type="inferred from homology"/>
<evidence type="ECO:0000256" key="11">
    <source>
        <dbReference type="ARBA" id="ARBA00022827"/>
    </source>
</evidence>
<comment type="caution">
    <text evidence="20">The sequence shown here is derived from an EMBL/GenBank/DDBJ whole genome shotgun (WGS) entry which is preliminary data.</text>
</comment>
<evidence type="ECO:0000256" key="5">
    <source>
        <dbReference type="ARBA" id="ARBA00008747"/>
    </source>
</evidence>
<dbReference type="InterPro" id="IPR017938">
    <property type="entry name" value="Riboflavin_synthase-like_b-brl"/>
</dbReference>
<dbReference type="PROSITE" id="PS50902">
    <property type="entry name" value="FLAVODOXIN_LIKE"/>
    <property type="match status" value="1"/>
</dbReference>
<dbReference type="SUPFAM" id="SSF50692">
    <property type="entry name" value="ADC-like"/>
    <property type="match status" value="1"/>
</dbReference>
<dbReference type="PROSITE" id="PS51669">
    <property type="entry name" value="4FE4S_MOW_BIS_MGD"/>
    <property type="match status" value="1"/>
</dbReference>
<keyword evidence="8" id="KW-0285">Flavoprotein</keyword>
<keyword evidence="9" id="KW-0288">FMN</keyword>
<organism evidence="20 21">
    <name type="scientific">Kutzneria chonburiensis</name>
    <dbReference type="NCBI Taxonomy" id="1483604"/>
    <lineage>
        <taxon>Bacteria</taxon>
        <taxon>Bacillati</taxon>
        <taxon>Actinomycetota</taxon>
        <taxon>Actinomycetes</taxon>
        <taxon>Pseudonocardiales</taxon>
        <taxon>Pseudonocardiaceae</taxon>
        <taxon>Kutzneria</taxon>
    </lineage>
</organism>
<dbReference type="InterPro" id="IPR029039">
    <property type="entry name" value="Flavoprotein-like_sf"/>
</dbReference>
<dbReference type="Pfam" id="PF01568">
    <property type="entry name" value="Molydop_binding"/>
    <property type="match status" value="1"/>
</dbReference>
<evidence type="ECO:0000256" key="2">
    <source>
        <dbReference type="ARBA" id="ARBA00001942"/>
    </source>
</evidence>
<dbReference type="InterPro" id="IPR027467">
    <property type="entry name" value="MopterinOxRdtase_cofactor_BS"/>
</dbReference>
<comment type="cofactor">
    <cofactor evidence="1">
        <name>FMN</name>
        <dbReference type="ChEBI" id="CHEBI:58210"/>
    </cofactor>
</comment>
<evidence type="ECO:0000256" key="8">
    <source>
        <dbReference type="ARBA" id="ARBA00022630"/>
    </source>
</evidence>
<dbReference type="SMART" id="SM00926">
    <property type="entry name" value="Molybdop_Fe4S4"/>
    <property type="match status" value="1"/>
</dbReference>
<evidence type="ECO:0000256" key="14">
    <source>
        <dbReference type="ARBA" id="ARBA00023004"/>
    </source>
</evidence>
<comment type="cofactor">
    <cofactor evidence="2">
        <name>Mo-bis(molybdopterin guanine dinucleotide)</name>
        <dbReference type="ChEBI" id="CHEBI:60539"/>
    </cofactor>
</comment>
<dbReference type="InterPro" id="IPR009010">
    <property type="entry name" value="Asp_de-COase-like_dom_sf"/>
</dbReference>
<dbReference type="Gene3D" id="3.40.50.80">
    <property type="entry name" value="Nucleotide-binding domain of ferredoxin-NADP reductase (FNR) module"/>
    <property type="match status" value="1"/>
</dbReference>
<feature type="domain" description="Flavodoxin-like" evidence="17">
    <location>
        <begin position="789"/>
        <end position="925"/>
    </location>
</feature>
<accession>A0ABV6N1F5</accession>
<dbReference type="PROSITE" id="PS51384">
    <property type="entry name" value="FAD_FR"/>
    <property type="match status" value="1"/>
</dbReference>
<keyword evidence="16" id="KW-0534">Nitrate assimilation</keyword>
<dbReference type="SUPFAM" id="SSF52343">
    <property type="entry name" value="Ferredoxin reductase-like, C-terminal NADP-linked domain"/>
    <property type="match status" value="1"/>
</dbReference>
<evidence type="ECO:0000256" key="9">
    <source>
        <dbReference type="ARBA" id="ARBA00022643"/>
    </source>
</evidence>
<dbReference type="InterPro" id="IPR041957">
    <property type="entry name" value="CT_Nitrate-R-NapA-like"/>
</dbReference>
<keyword evidence="10" id="KW-0479">Metal-binding</keyword>
<dbReference type="CDD" id="cd06199">
    <property type="entry name" value="SiR"/>
    <property type="match status" value="1"/>
</dbReference>
<dbReference type="CDD" id="cd02791">
    <property type="entry name" value="MopB_CT_Nitrate-R-NapA-like"/>
    <property type="match status" value="1"/>
</dbReference>
<evidence type="ECO:0000256" key="15">
    <source>
        <dbReference type="ARBA" id="ARBA00023014"/>
    </source>
</evidence>
<evidence type="ECO:0000256" key="1">
    <source>
        <dbReference type="ARBA" id="ARBA00001917"/>
    </source>
</evidence>
<gene>
    <name evidence="20" type="ORF">ACFFH7_30650</name>
</gene>
<sequence>MPDSTVRTVCSYCGVGCGIVLTVRDGSVVSVAGDKEHPANFGRLCTKGATSHEMLAASGRLTTGLVRAVREAPAEPTDVDRAITLAATRLRDILDEHGPDALSFYVSGQLTMEAQYLITKLAKGFVRTNQIESNSRLCMASAGSGYKLSLGADGPPGSYQDFEHADVFLVIGSNMADCHPILFLRMMERVKQGAKLIVVDPRRTATAAKADLFLQVKPGTDLALLNGLLHLIHADGLVDEEFVAAHTEGWEGMPEFLADYPPDVVADITGISEGDLRTAAKWIGAAGNWMSCWTMGLNQSTHGTWNTNALCNLHLATGAICRPGSGPFSLTGQPNAMGGREMGYMGPGLPGQRSVLSTEDRTFVEELWDIPAGSIRTDVGRGTVEMFERMAAGDIKACWIICTNPVASVANRRTVIEGLEAAELVITQDAFADTETNGYADIVLPGAIWSETEGVMVNSERNVTLAPQAVAPAGQALPDWQLIARVAVEMGFPFHYDSAEQIFEEIKRASNPFTGYDLRGISYERLRESPVQWPSAPDGPDRNPIRYVTDDKVVFPTASGKASFFARPHLPPAELPDDEFPFVLNTGRVQHQWHTLTKTGKVAKLNKLNPGPFVEIHPEDAAALSIVDEDQVEIASRRGRAVLTAVVTDRVRPGCCFAPFHWNDLFGEYLSVNAVTNDAVDPISFQPEFKACAVSLAKVAVAPVAVPEPALFLAAMLGVEDVPMPDFTAAERQYLAGFASGVSAGNVGVPVLPPHAPIEPTRAAWVDGLLAGMFSRGDVTAAPLPGKEVAVLWASQTGNAEQFATEAARRLAENGWQPVLVSMAEASADTLRAGTPVLMITSTFGDGDAPDNGVSFWDHLSTQDTLDGLQYSVLALGDSNYDNFCGHGKRIDQRMRELGATHLVPRTDCEPDYQATARRWLDQVIVALNTAPARHREIELVGNRLLSLPGAGKEVREFTFDAADLAYETGDALSVLPVNSPVLVDEWLNATGLDGSASISLDGNDFSLGDALRDELEIARITPSLLHFVAEHNGDRELRHLIRPDNKGELAKWTWGRHAVDVLRSYPVRADAQAWAEVLKRLQPRQYSISSSPLVSPSRIRLTVSVVRYGSHGGVCSTYLADRAAGAPVKAFVQRSPHFRPPANPSAPMIMVGPGTGVAPFLGFLEERAALGAGGPNWLFFGEQRRATDFYYRDELSQFRSDGLLSRLDLAFSRDQRAKVYVQDRMREHGAHLWRWLKDGAHLYVCGDATRMAKDVDRALREIVVNHGGMTADQATAYLKQLAADRRYLRDVY</sequence>
<evidence type="ECO:0000256" key="3">
    <source>
        <dbReference type="ARBA" id="ARBA00001966"/>
    </source>
</evidence>
<dbReference type="InterPro" id="IPR003097">
    <property type="entry name" value="CysJ-like_FAD-binding"/>
</dbReference>
<evidence type="ECO:0000259" key="17">
    <source>
        <dbReference type="PROSITE" id="PS50902"/>
    </source>
</evidence>
<dbReference type="Pfam" id="PF00667">
    <property type="entry name" value="FAD_binding_1"/>
    <property type="match status" value="1"/>
</dbReference>
<dbReference type="CDD" id="cd02754">
    <property type="entry name" value="MopB_Nitrate-R-NapA-like"/>
    <property type="match status" value="1"/>
</dbReference>
<evidence type="ECO:0000313" key="20">
    <source>
        <dbReference type="EMBL" id="MFC0545911.1"/>
    </source>
</evidence>
<dbReference type="InterPro" id="IPR001709">
    <property type="entry name" value="Flavoprot_Pyr_Nucl_cyt_Rdtase"/>
</dbReference>
<dbReference type="InterPro" id="IPR023173">
    <property type="entry name" value="NADPH_Cyt_P450_Rdtase_alpha"/>
</dbReference>
<evidence type="ECO:0000256" key="4">
    <source>
        <dbReference type="ARBA" id="ARBA00001974"/>
    </source>
</evidence>
<protein>
    <submittedName>
        <fullName evidence="20">Molybdopterin-dependent oxidoreductase</fullName>
    </submittedName>
</protein>
<dbReference type="PANTHER" id="PTHR43105">
    <property type="entry name" value="RESPIRATORY NITRATE REDUCTASE"/>
    <property type="match status" value="1"/>
</dbReference>
<dbReference type="InterPro" id="IPR001094">
    <property type="entry name" value="Flavdoxin-like"/>
</dbReference>
<dbReference type="PANTHER" id="PTHR43105:SF9">
    <property type="entry name" value="NADPH-FE(3+) OXIDOREDUCTASE SUBUNIT ALPHA"/>
    <property type="match status" value="1"/>
</dbReference>
<dbReference type="InterPro" id="IPR006657">
    <property type="entry name" value="MoPterin_dinucl-bd_dom"/>
</dbReference>
<keyword evidence="14" id="KW-0408">Iron</keyword>
<evidence type="ECO:0000256" key="16">
    <source>
        <dbReference type="ARBA" id="ARBA00023063"/>
    </source>
</evidence>
<keyword evidence="21" id="KW-1185">Reference proteome</keyword>
<dbReference type="InterPro" id="IPR039261">
    <property type="entry name" value="FNR_nucleotide-bd"/>
</dbReference>
<evidence type="ECO:0000256" key="10">
    <source>
        <dbReference type="ARBA" id="ARBA00022723"/>
    </source>
</evidence>